<comment type="caution">
    <text evidence="3">The sequence shown here is derived from an EMBL/GenBank/DDBJ whole genome shotgun (WGS) entry which is preliminary data.</text>
</comment>
<dbReference type="InterPro" id="IPR011009">
    <property type="entry name" value="Kinase-like_dom_sf"/>
</dbReference>
<keyword evidence="2" id="KW-0732">Signal</keyword>
<protein>
    <recommendedName>
        <fullName evidence="5">Protein kinase domain-containing protein</fullName>
    </recommendedName>
</protein>
<dbReference type="GO" id="GO:0005524">
    <property type="term" value="F:ATP binding"/>
    <property type="evidence" value="ECO:0007669"/>
    <property type="project" value="UniProtKB-UniRule"/>
</dbReference>
<sequence>MISSTFTSVTFVIRLLLFTSCLFNNFVFTTKPLSDGLQDLRNDWKDTLIQNKSIDFSDRKEASFSGPLRTDEKFQQIKLSPPLRDFGYPALVSDGTELHAKIILIRANLNVKDEETVVNFIRSFVKGTHGHKITDMTAFDWNDDNVCVFFEFWSWYVEHQLTALRNGWRKAEYKQVRYEHFDDHSKTKLIGKGNYGKVYLVKRRKDNKDFAMKDMLVDNVFTETKRDLSYRKRRIDYMFSEVDVLTDIKTEFTTDMVGFDIEVDPVGFSFYKNAIL</sequence>
<evidence type="ECO:0000313" key="3">
    <source>
        <dbReference type="EMBL" id="KAI1704700.1"/>
    </source>
</evidence>
<feature type="signal peptide" evidence="2">
    <location>
        <begin position="1"/>
        <end position="23"/>
    </location>
</feature>
<reference evidence="3" key="1">
    <citation type="submission" date="2022-01" db="EMBL/GenBank/DDBJ databases">
        <title>Genome Sequence Resource for Two Populations of Ditylenchus destructor, the Migratory Endoparasitic Phytonematode.</title>
        <authorList>
            <person name="Zhang H."/>
            <person name="Lin R."/>
            <person name="Xie B."/>
        </authorList>
    </citation>
    <scope>NUCLEOTIDE SEQUENCE</scope>
    <source>
        <strain evidence="3">BazhouSP</strain>
    </source>
</reference>
<evidence type="ECO:0000256" key="1">
    <source>
        <dbReference type="PROSITE-ProRule" id="PRU10141"/>
    </source>
</evidence>
<dbReference type="InterPro" id="IPR017441">
    <property type="entry name" value="Protein_kinase_ATP_BS"/>
</dbReference>
<dbReference type="AlphaFoldDB" id="A0AAD4R288"/>
<dbReference type="EMBL" id="JAKKPZ010000064">
    <property type="protein sequence ID" value="KAI1704700.1"/>
    <property type="molecule type" value="Genomic_DNA"/>
</dbReference>
<evidence type="ECO:0000256" key="2">
    <source>
        <dbReference type="SAM" id="SignalP"/>
    </source>
</evidence>
<dbReference type="Proteomes" id="UP001201812">
    <property type="component" value="Unassembled WGS sequence"/>
</dbReference>
<keyword evidence="1" id="KW-0067">ATP-binding</keyword>
<dbReference type="SUPFAM" id="SSF56112">
    <property type="entry name" value="Protein kinase-like (PK-like)"/>
    <property type="match status" value="1"/>
</dbReference>
<evidence type="ECO:0000313" key="4">
    <source>
        <dbReference type="Proteomes" id="UP001201812"/>
    </source>
</evidence>
<proteinExistence type="predicted"/>
<feature type="binding site" evidence="1">
    <location>
        <position position="213"/>
    </location>
    <ligand>
        <name>ATP</name>
        <dbReference type="ChEBI" id="CHEBI:30616"/>
    </ligand>
</feature>
<feature type="chain" id="PRO_5042079378" description="Protein kinase domain-containing protein" evidence="2">
    <location>
        <begin position="24"/>
        <end position="276"/>
    </location>
</feature>
<gene>
    <name evidence="3" type="ORF">DdX_14055</name>
</gene>
<keyword evidence="1" id="KW-0547">Nucleotide-binding</keyword>
<keyword evidence="4" id="KW-1185">Reference proteome</keyword>
<dbReference type="PROSITE" id="PS00107">
    <property type="entry name" value="PROTEIN_KINASE_ATP"/>
    <property type="match status" value="1"/>
</dbReference>
<evidence type="ECO:0008006" key="5">
    <source>
        <dbReference type="Google" id="ProtNLM"/>
    </source>
</evidence>
<name>A0AAD4R288_9BILA</name>
<accession>A0AAD4R288</accession>
<organism evidence="3 4">
    <name type="scientific">Ditylenchus destructor</name>
    <dbReference type="NCBI Taxonomy" id="166010"/>
    <lineage>
        <taxon>Eukaryota</taxon>
        <taxon>Metazoa</taxon>
        <taxon>Ecdysozoa</taxon>
        <taxon>Nematoda</taxon>
        <taxon>Chromadorea</taxon>
        <taxon>Rhabditida</taxon>
        <taxon>Tylenchina</taxon>
        <taxon>Tylenchomorpha</taxon>
        <taxon>Sphaerularioidea</taxon>
        <taxon>Anguinidae</taxon>
        <taxon>Anguininae</taxon>
        <taxon>Ditylenchus</taxon>
    </lineage>
</organism>
<dbReference type="Gene3D" id="3.30.200.20">
    <property type="entry name" value="Phosphorylase Kinase, domain 1"/>
    <property type="match status" value="1"/>
</dbReference>